<name>A0AAE4QUZ9_9ACTN</name>
<comment type="caution">
    <text evidence="3">The sequence shown here is derived from an EMBL/GenBank/DDBJ whole genome shotgun (WGS) entry which is preliminary data.</text>
</comment>
<evidence type="ECO:0000259" key="2">
    <source>
        <dbReference type="Pfam" id="PF14667"/>
    </source>
</evidence>
<dbReference type="InterPro" id="IPR011051">
    <property type="entry name" value="RmlC_Cupin_sf"/>
</dbReference>
<proteinExistence type="predicted"/>
<dbReference type="Gene3D" id="2.60.120.10">
    <property type="entry name" value="Jelly Rolls"/>
    <property type="match status" value="1"/>
</dbReference>
<sequence length="372" mass="41091">MKIIVTGARGFLGWHTRLRLAAVTDHEVHPVTRENWSQLTDMVADADAIIHIAGVNRAATDDEVEQGNIRLGDDVAEAINSAARPIRVAMAGTIQVERANPYGRGKLAAQNRIAEATRAQGGHFVEVRLPNLFGEHGLPNYNSFVATFVDAVINGVTPQIRDNPVELLHAQDAAQSLMDALVSTGDMLRPAGELTGVVAVWELLEEFHRSYVPIGEIPDLSSKFRIDLFNTYRSRLFPQHCPITLVPHSDPRGSFVETVRCRGGEGQSSFSSTVPGITRGEHYHLTKVERFAVIQGEARISLRKMFSDAVYDFEVSGDTPVAIDMPVGWVHNITNTGDEMLLTQFWSHELFRPDAPDTFPEPVRPVAEESVR</sequence>
<dbReference type="AlphaFoldDB" id="A0AAE4QUZ9"/>
<dbReference type="InterPro" id="IPR050177">
    <property type="entry name" value="Lipid_A_modif_metabolic_enz"/>
</dbReference>
<feature type="domain" description="NAD-dependent epimerase/dehydratase" evidence="1">
    <location>
        <begin position="3"/>
        <end position="157"/>
    </location>
</feature>
<evidence type="ECO:0000259" key="1">
    <source>
        <dbReference type="Pfam" id="PF01370"/>
    </source>
</evidence>
<dbReference type="SUPFAM" id="SSF51735">
    <property type="entry name" value="NAD(P)-binding Rossmann-fold domains"/>
    <property type="match status" value="1"/>
</dbReference>
<feature type="domain" description="Capsular polysaccharide assembling protein CapF C-terminal" evidence="2">
    <location>
        <begin position="248"/>
        <end position="359"/>
    </location>
</feature>
<dbReference type="InterPro" id="IPR036291">
    <property type="entry name" value="NAD(P)-bd_dom_sf"/>
</dbReference>
<dbReference type="PANTHER" id="PTHR43245:SF55">
    <property type="entry name" value="NAD(P)-BINDING DOMAIN-CONTAINING PROTEIN"/>
    <property type="match status" value="1"/>
</dbReference>
<dbReference type="Pfam" id="PF01370">
    <property type="entry name" value="Epimerase"/>
    <property type="match status" value="1"/>
</dbReference>
<gene>
    <name evidence="3" type="ORF">R3P82_05670</name>
</gene>
<accession>A0AAE4QUZ9</accession>
<dbReference type="InterPro" id="IPR014710">
    <property type="entry name" value="RmlC-like_jellyroll"/>
</dbReference>
<dbReference type="Pfam" id="PF14667">
    <property type="entry name" value="Polysacc_synt_C"/>
    <property type="match status" value="1"/>
</dbReference>
<evidence type="ECO:0000313" key="3">
    <source>
        <dbReference type="EMBL" id="MDV6298595.1"/>
    </source>
</evidence>
<reference evidence="3" key="1">
    <citation type="submission" date="2023-10" db="EMBL/GenBank/DDBJ databases">
        <title>Development of a sustainable strategy for remediation of hydrocarbon-contaminated territories based on the waste exchange concept.</title>
        <authorList>
            <person name="Krivoruchko A."/>
        </authorList>
    </citation>
    <scope>NUCLEOTIDE SEQUENCE</scope>
    <source>
        <strain evidence="3">IEGM 1175</strain>
    </source>
</reference>
<dbReference type="InterPro" id="IPR001509">
    <property type="entry name" value="Epimerase_deHydtase"/>
</dbReference>
<dbReference type="SUPFAM" id="SSF51182">
    <property type="entry name" value="RmlC-like cupins"/>
    <property type="match status" value="1"/>
</dbReference>
<dbReference type="RefSeq" id="WP_317468940.1">
    <property type="nucleotide sequence ID" value="NZ_JAWLKJ010000001.1"/>
</dbReference>
<evidence type="ECO:0000313" key="4">
    <source>
        <dbReference type="Proteomes" id="UP001185873"/>
    </source>
</evidence>
<protein>
    <submittedName>
        <fullName evidence="3">NAD-dependent epimerase/dehydratase family protein</fullName>
    </submittedName>
</protein>
<organism evidence="3 4">
    <name type="scientific">Dietzia maris</name>
    <dbReference type="NCBI Taxonomy" id="37915"/>
    <lineage>
        <taxon>Bacteria</taxon>
        <taxon>Bacillati</taxon>
        <taxon>Actinomycetota</taxon>
        <taxon>Actinomycetes</taxon>
        <taxon>Mycobacteriales</taxon>
        <taxon>Dietziaceae</taxon>
        <taxon>Dietzia</taxon>
    </lineage>
</organism>
<dbReference type="Gene3D" id="3.40.50.720">
    <property type="entry name" value="NAD(P)-binding Rossmann-like Domain"/>
    <property type="match status" value="1"/>
</dbReference>
<dbReference type="InterPro" id="IPR029303">
    <property type="entry name" value="CapF_C"/>
</dbReference>
<dbReference type="Proteomes" id="UP001185873">
    <property type="component" value="Unassembled WGS sequence"/>
</dbReference>
<dbReference type="PANTHER" id="PTHR43245">
    <property type="entry name" value="BIFUNCTIONAL POLYMYXIN RESISTANCE PROTEIN ARNA"/>
    <property type="match status" value="1"/>
</dbReference>
<dbReference type="EMBL" id="JAWLKJ010000001">
    <property type="protein sequence ID" value="MDV6298595.1"/>
    <property type="molecule type" value="Genomic_DNA"/>
</dbReference>